<dbReference type="SUPFAM" id="SSF54849">
    <property type="entry name" value="GroEL-intermediate domain like"/>
    <property type="match status" value="1"/>
</dbReference>
<dbReference type="InterPro" id="IPR027413">
    <property type="entry name" value="GROEL-like_equatorial_sf"/>
</dbReference>
<organism evidence="1 2">
    <name type="scientific">Paragonimus westermani</name>
    <dbReference type="NCBI Taxonomy" id="34504"/>
    <lineage>
        <taxon>Eukaryota</taxon>
        <taxon>Metazoa</taxon>
        <taxon>Spiralia</taxon>
        <taxon>Lophotrochozoa</taxon>
        <taxon>Platyhelminthes</taxon>
        <taxon>Trematoda</taxon>
        <taxon>Digenea</taxon>
        <taxon>Plagiorchiida</taxon>
        <taxon>Troglotremata</taxon>
        <taxon>Troglotrematidae</taxon>
        <taxon>Paragonimus</taxon>
    </lineage>
</organism>
<evidence type="ECO:0000313" key="1">
    <source>
        <dbReference type="EMBL" id="KAA3671757.1"/>
    </source>
</evidence>
<dbReference type="Proteomes" id="UP000324629">
    <property type="component" value="Unassembled WGS sequence"/>
</dbReference>
<proteinExistence type="predicted"/>
<sequence length="118" mass="13207">MAMHIPKAPGFMSMLKDGARGLSVAQVTEGYEMARTKALEILDELVVSSLSDLRDHESVKKVIKTSIMSKQIELAEFLSELITKACSMCVFPHIFFLVSILPQKTHFNVDNVRVLKIL</sequence>
<gene>
    <name evidence="1" type="ORF">DEA37_0004916</name>
</gene>
<feature type="non-terminal residue" evidence="1">
    <location>
        <position position="118"/>
    </location>
</feature>
<evidence type="ECO:0000313" key="2">
    <source>
        <dbReference type="Proteomes" id="UP000324629"/>
    </source>
</evidence>
<dbReference type="EMBL" id="QNGE01005875">
    <property type="protein sequence ID" value="KAA3671757.1"/>
    <property type="molecule type" value="Genomic_DNA"/>
</dbReference>
<comment type="caution">
    <text evidence="1">The sequence shown here is derived from an EMBL/GenBank/DDBJ whole genome shotgun (WGS) entry which is preliminary data.</text>
</comment>
<dbReference type="Pfam" id="PF00118">
    <property type="entry name" value="Cpn60_TCP1"/>
    <property type="match status" value="1"/>
</dbReference>
<protein>
    <submittedName>
        <fullName evidence="1">T-complex protein 1 subunit theta</fullName>
    </submittedName>
</protein>
<dbReference type="InterPro" id="IPR027410">
    <property type="entry name" value="TCP-1-like_intermed_sf"/>
</dbReference>
<dbReference type="Gene3D" id="1.10.560.10">
    <property type="entry name" value="GroEL-like equatorial domain"/>
    <property type="match status" value="1"/>
</dbReference>
<accession>A0A5J4N8H2</accession>
<name>A0A5J4N8H2_9TREM</name>
<reference evidence="1 2" key="1">
    <citation type="journal article" date="2019" name="Gigascience">
        <title>Whole-genome sequence of the oriental lung fluke Paragonimus westermani.</title>
        <authorList>
            <person name="Oey H."/>
            <person name="Zakrzewski M."/>
            <person name="Narain K."/>
            <person name="Devi K.R."/>
            <person name="Agatsuma T."/>
            <person name="Nawaratna S."/>
            <person name="Gobert G.N."/>
            <person name="Jones M.K."/>
            <person name="Ragan M.A."/>
            <person name="McManus D.P."/>
            <person name="Krause L."/>
        </authorList>
    </citation>
    <scope>NUCLEOTIDE SEQUENCE [LARGE SCALE GENOMIC DNA]</scope>
    <source>
        <strain evidence="1 2">IND2009</strain>
    </source>
</reference>
<dbReference type="InterPro" id="IPR002423">
    <property type="entry name" value="Cpn60/GroEL/TCP-1"/>
</dbReference>
<dbReference type="Gene3D" id="3.30.260.10">
    <property type="entry name" value="TCP-1-like chaperonin intermediate domain"/>
    <property type="match status" value="1"/>
</dbReference>
<dbReference type="GO" id="GO:0005524">
    <property type="term" value="F:ATP binding"/>
    <property type="evidence" value="ECO:0007669"/>
    <property type="project" value="InterPro"/>
</dbReference>
<dbReference type="AlphaFoldDB" id="A0A5J4N8H2"/>
<keyword evidence="2" id="KW-1185">Reference proteome</keyword>